<evidence type="ECO:0000259" key="6">
    <source>
        <dbReference type="Pfam" id="PF05199"/>
    </source>
</evidence>
<evidence type="ECO:0000256" key="1">
    <source>
        <dbReference type="ARBA" id="ARBA00001974"/>
    </source>
</evidence>
<evidence type="ECO:0000313" key="7">
    <source>
        <dbReference type="EMBL" id="CAJ2511888.1"/>
    </source>
</evidence>
<sequence length="383" mass="41847">MVRCADCGKPINTIYNGKRSSSWTYLEGKDNVAVMAGTHAAKVIVEGNKAVGVEVVGPEGQRLSLRAKCEVILSLGVYESPKLLMLSGIGPKETLKKHGIKTLVDSPHVGQNLLDHPIMPYALRLKDGVGLDNHLLRAGPEKAAALAAYEWKNKGHLTSGLLEVIGLPRIDARLEKYSECVAAKEANGGKDPFGPAGQPHFEVDFVPMFCDAFQWHFPTPPQGDYMSIIVDLLRPQSKNGVVTLRSTDPLDQPDISLNFFSDKLDLMAMREGVREIYDILCNGEAMKDLVQGEFPWAMPLTSDDAMDRQILERSQTGFHPCGTTRMSKDVNGGVVDGKLKVHGIDNLRVIDASVIPVIPDCRIQNAVYMVAEKGADMIKAAYP</sequence>
<dbReference type="InterPro" id="IPR000172">
    <property type="entry name" value="GMC_OxRdtase_N"/>
</dbReference>
<evidence type="ECO:0000256" key="4">
    <source>
        <dbReference type="ARBA" id="ARBA00022827"/>
    </source>
</evidence>
<dbReference type="InterPro" id="IPR007867">
    <property type="entry name" value="GMC_OxRtase_C"/>
</dbReference>
<dbReference type="PANTHER" id="PTHR11552">
    <property type="entry name" value="GLUCOSE-METHANOL-CHOLINE GMC OXIDOREDUCTASE"/>
    <property type="match status" value="1"/>
</dbReference>
<dbReference type="Gene3D" id="3.30.560.10">
    <property type="entry name" value="Glucose Oxidase, domain 3"/>
    <property type="match status" value="1"/>
</dbReference>
<dbReference type="AlphaFoldDB" id="A0AAI8VVN2"/>
<comment type="cofactor">
    <cofactor evidence="1">
        <name>FAD</name>
        <dbReference type="ChEBI" id="CHEBI:57692"/>
    </cofactor>
</comment>
<dbReference type="InterPro" id="IPR036188">
    <property type="entry name" value="FAD/NAD-bd_sf"/>
</dbReference>
<dbReference type="SUPFAM" id="SSF54373">
    <property type="entry name" value="FAD-linked reductases, C-terminal domain"/>
    <property type="match status" value="1"/>
</dbReference>
<protein>
    <submittedName>
        <fullName evidence="7">Uu.00g075130.m01.CDS01</fullName>
    </submittedName>
</protein>
<dbReference type="Pfam" id="PF05199">
    <property type="entry name" value="GMC_oxred_C"/>
    <property type="match status" value="1"/>
</dbReference>
<proteinExistence type="inferred from homology"/>
<keyword evidence="3" id="KW-0285">Flavoprotein</keyword>
<reference evidence="7" key="1">
    <citation type="submission" date="2023-10" db="EMBL/GenBank/DDBJ databases">
        <authorList>
            <person name="Hackl T."/>
        </authorList>
    </citation>
    <scope>NUCLEOTIDE SEQUENCE</scope>
</reference>
<comment type="caution">
    <text evidence="7">The sequence shown here is derived from an EMBL/GenBank/DDBJ whole genome shotgun (WGS) entry which is preliminary data.</text>
</comment>
<dbReference type="SUPFAM" id="SSF51905">
    <property type="entry name" value="FAD/NAD(P)-binding domain"/>
    <property type="match status" value="1"/>
</dbReference>
<feature type="domain" description="Glucose-methanol-choline oxidoreductase N-terminal" evidence="5">
    <location>
        <begin position="15"/>
        <end position="117"/>
    </location>
</feature>
<evidence type="ECO:0000313" key="8">
    <source>
        <dbReference type="Proteomes" id="UP001295740"/>
    </source>
</evidence>
<dbReference type="Pfam" id="PF00732">
    <property type="entry name" value="GMC_oxred_N"/>
    <property type="match status" value="1"/>
</dbReference>
<keyword evidence="8" id="KW-1185">Reference proteome</keyword>
<dbReference type="GO" id="GO:0016614">
    <property type="term" value="F:oxidoreductase activity, acting on CH-OH group of donors"/>
    <property type="evidence" value="ECO:0007669"/>
    <property type="project" value="InterPro"/>
</dbReference>
<organism evidence="7 8">
    <name type="scientific">Anthostomella pinea</name>
    <dbReference type="NCBI Taxonomy" id="933095"/>
    <lineage>
        <taxon>Eukaryota</taxon>
        <taxon>Fungi</taxon>
        <taxon>Dikarya</taxon>
        <taxon>Ascomycota</taxon>
        <taxon>Pezizomycotina</taxon>
        <taxon>Sordariomycetes</taxon>
        <taxon>Xylariomycetidae</taxon>
        <taxon>Xylariales</taxon>
        <taxon>Xylariaceae</taxon>
        <taxon>Anthostomella</taxon>
    </lineage>
</organism>
<accession>A0AAI8VVN2</accession>
<dbReference type="EMBL" id="CAUWAG010000018">
    <property type="protein sequence ID" value="CAJ2511888.1"/>
    <property type="molecule type" value="Genomic_DNA"/>
</dbReference>
<feature type="domain" description="Glucose-methanol-choline oxidoreductase C-terminal" evidence="6">
    <location>
        <begin position="235"/>
        <end position="371"/>
    </location>
</feature>
<keyword evidence="4" id="KW-0274">FAD</keyword>
<evidence type="ECO:0000259" key="5">
    <source>
        <dbReference type="Pfam" id="PF00732"/>
    </source>
</evidence>
<dbReference type="GO" id="GO:0050660">
    <property type="term" value="F:flavin adenine dinucleotide binding"/>
    <property type="evidence" value="ECO:0007669"/>
    <property type="project" value="InterPro"/>
</dbReference>
<comment type="similarity">
    <text evidence="2">Belongs to the GMC oxidoreductase family.</text>
</comment>
<dbReference type="InterPro" id="IPR012132">
    <property type="entry name" value="GMC_OxRdtase"/>
</dbReference>
<dbReference type="Proteomes" id="UP001295740">
    <property type="component" value="Unassembled WGS sequence"/>
</dbReference>
<dbReference type="PANTHER" id="PTHR11552:SF147">
    <property type="entry name" value="CHOLINE DEHYDROGENASE, MITOCHONDRIAL"/>
    <property type="match status" value="1"/>
</dbReference>
<evidence type="ECO:0000256" key="2">
    <source>
        <dbReference type="ARBA" id="ARBA00010790"/>
    </source>
</evidence>
<evidence type="ECO:0000256" key="3">
    <source>
        <dbReference type="ARBA" id="ARBA00022630"/>
    </source>
</evidence>
<gene>
    <name evidence="7" type="ORF">KHLLAP_LOCUS12356</name>
</gene>
<name>A0AAI8VVN2_9PEZI</name>